<dbReference type="EMBL" id="VSSQ01000202">
    <property type="protein sequence ID" value="MPL85222.1"/>
    <property type="molecule type" value="Genomic_DNA"/>
</dbReference>
<protein>
    <recommendedName>
        <fullName evidence="1">Putative carbohydrate metabolism domain-containing protein</fullName>
    </recommendedName>
</protein>
<organism evidence="2">
    <name type="scientific">bioreactor metagenome</name>
    <dbReference type="NCBI Taxonomy" id="1076179"/>
    <lineage>
        <taxon>unclassified sequences</taxon>
        <taxon>metagenomes</taxon>
        <taxon>ecological metagenomes</taxon>
    </lineage>
</organism>
<evidence type="ECO:0000259" key="1">
    <source>
        <dbReference type="Pfam" id="PF13201"/>
    </source>
</evidence>
<comment type="caution">
    <text evidence="2">The sequence shown here is derived from an EMBL/GenBank/DDBJ whole genome shotgun (WGS) entry which is preliminary data.</text>
</comment>
<proteinExistence type="predicted"/>
<dbReference type="InterPro" id="IPR025112">
    <property type="entry name" value="PCMD"/>
</dbReference>
<gene>
    <name evidence="2" type="ORF">SDC9_31190</name>
</gene>
<reference evidence="2" key="1">
    <citation type="submission" date="2019-08" db="EMBL/GenBank/DDBJ databases">
        <authorList>
            <person name="Kucharzyk K."/>
            <person name="Murdoch R.W."/>
            <person name="Higgins S."/>
            <person name="Loffler F."/>
        </authorList>
    </citation>
    <scope>NUCLEOTIDE SEQUENCE</scope>
</reference>
<dbReference type="Gene3D" id="2.60.120.890">
    <property type="entry name" value="BT2081, beta-jelly-roll domain"/>
    <property type="match status" value="1"/>
</dbReference>
<accession>A0A644V2Y8</accession>
<name>A0A644V2Y8_9ZZZZ</name>
<evidence type="ECO:0000313" key="2">
    <source>
        <dbReference type="EMBL" id="MPL85222.1"/>
    </source>
</evidence>
<dbReference type="Pfam" id="PF13201">
    <property type="entry name" value="PCMD"/>
    <property type="match status" value="1"/>
</dbReference>
<dbReference type="InterPro" id="IPR038653">
    <property type="entry name" value="Put_CMD_sf"/>
</dbReference>
<sequence>MFHNIVIYNRVLQMVILSVLLFSCDKVSNLSDSNQIEEVIIEDVLPAHVILDKPALTEGLITIPVKLGKYYFPIKVKLDFKTSHNGIKILGIDNDGYIEFQEYSSVKSVYVVSESGLTKSYDIKLDVLPSNEISEIISFYTGEIAGPVGTEISEEGYPNPTNSTVTLFLTSSQFPLTIKPLIKISKGAKITGWSTGESITFMLPEETKKLKLISESGREEEWRIIIKNAVPDYKANKEELLTVYEKLNSPFISLNAQSLNENFQIDSVHKSSATNEITIFYNDIKRSFPADVKIDFQLKNQLSLLGTPPSKIFKFPTDTSTFSFNIIDIINGIYTDWRICLKPKSYKNILNSFAWNNYTSSDNLVTLEGAYIDNSNKIISIPVISNGSFPLTINGITVSSANNISSSIPSTITFASIEDFKVYSIEYLGLSEFWRIELVNNFSPKSNKADIIDFELGNTSYGYNISEAYIEPENSEIVILADKFIPNEPLKLSAKIKISENAIIEDFTVGGVLSLYSGTPVKLNVIAQNGDVKEWQIRLVIAPQIPNSDMEIWRVHPQYTTINTIFPSDGSGWNSSNNPSLTGVFKTEGFNSQYAAKVTTTLSSINFADIIKVTSLASGNLFLGRFRYSTLASDVYNPSSMTLFGIPFLFEEIPLQMNFMYKYHRGEKLQRTTPKISSTIIPAFNPVEDLPGTDRGRAFIELWNDNRSQLNASGEILLDQNKNEWTLGQINITNYNYLKKPNYIAVGFTASKDGELFTGADGSFIIVDEIKLIYHKQGKGSIKIK</sequence>
<dbReference type="AlphaFoldDB" id="A0A644V2Y8"/>
<feature type="domain" description="Putative carbohydrate metabolism" evidence="1">
    <location>
        <begin position="584"/>
        <end position="773"/>
    </location>
</feature>